<feature type="domain" description="HD Cas3-type" evidence="4">
    <location>
        <begin position="19"/>
        <end position="226"/>
    </location>
</feature>
<dbReference type="Pfam" id="PF18019">
    <property type="entry name" value="Cas3_HD"/>
    <property type="match status" value="1"/>
</dbReference>
<protein>
    <submittedName>
        <fullName evidence="5">CRISPR-associated endonuclease Cas3</fullName>
    </submittedName>
</protein>
<proteinExistence type="predicted"/>
<evidence type="ECO:0000259" key="4">
    <source>
        <dbReference type="PROSITE" id="PS51643"/>
    </source>
</evidence>
<accession>A0ABT7HKK8</accession>
<dbReference type="Proteomes" id="UP001225134">
    <property type="component" value="Unassembled WGS sequence"/>
</dbReference>
<dbReference type="PROSITE" id="PS51643">
    <property type="entry name" value="HD_CAS3"/>
    <property type="match status" value="1"/>
</dbReference>
<sequence length="279" mass="32429">MKVYISNNLWGKKKNKINGEQYWLPLKQHLIDTKNVALLLWEHWLDESQKNIVKNAINNTDEKVAKKLVGFLANVHDIGKATPAFQIKESIPYCKEIDDALKEKLKREKIDIDSYILSDPNKSHHALAGQVILEKYGVDVSISSIIGSHHGKPVDTSNEIENQLYAYEANYYSTRKEDYAFWEDQQKSIINWALNENRFNNIEDLPKINQIGQIILTGLVIIADWIASNDEYFPLINISEDLVDNTNRKENGWRKWFKTYIWEPDNKIDDVKGILEKLN</sequence>
<organism evidence="5 6">
    <name type="scientific">Sneathia sanguinegens</name>
    <dbReference type="NCBI Taxonomy" id="40543"/>
    <lineage>
        <taxon>Bacteria</taxon>
        <taxon>Fusobacteriati</taxon>
        <taxon>Fusobacteriota</taxon>
        <taxon>Fusobacteriia</taxon>
        <taxon>Fusobacteriales</taxon>
        <taxon>Leptotrichiaceae</taxon>
        <taxon>Sneathia</taxon>
    </lineage>
</organism>
<gene>
    <name evidence="5" type="ORF">QQA45_03995</name>
</gene>
<dbReference type="EMBL" id="JASSPP010000005">
    <property type="protein sequence ID" value="MDK9580674.1"/>
    <property type="molecule type" value="Genomic_DNA"/>
</dbReference>
<reference evidence="5 6" key="1">
    <citation type="submission" date="2023-06" db="EMBL/GenBank/DDBJ databases">
        <title>Antibody response to the Sneathia vaginalis cytopathogenic toxin A during pregnancy.</title>
        <authorList>
            <person name="Mccoy Z.T."/>
            <person name="Serrano M.G."/>
            <person name="Spaine K."/>
            <person name="Edwards D.J."/>
            <person name="Buck G.A."/>
            <person name="Jefferson K."/>
        </authorList>
    </citation>
    <scope>NUCLEOTIDE SEQUENCE [LARGE SCALE GENOMIC DNA]</scope>
    <source>
        <strain evidence="5 6">CCUG 42621</strain>
    </source>
</reference>
<evidence type="ECO:0000256" key="3">
    <source>
        <dbReference type="ARBA" id="ARBA00023118"/>
    </source>
</evidence>
<evidence type="ECO:0000313" key="5">
    <source>
        <dbReference type="EMBL" id="MDK9580674.1"/>
    </source>
</evidence>
<keyword evidence="3" id="KW-0051">Antiviral defense</keyword>
<keyword evidence="5" id="KW-0255">Endonuclease</keyword>
<keyword evidence="1" id="KW-0479">Metal-binding</keyword>
<comment type="caution">
    <text evidence="5">The sequence shown here is derived from an EMBL/GenBank/DDBJ whole genome shotgun (WGS) entry which is preliminary data.</text>
</comment>
<dbReference type="SUPFAM" id="SSF109604">
    <property type="entry name" value="HD-domain/PDEase-like"/>
    <property type="match status" value="1"/>
</dbReference>
<evidence type="ECO:0000256" key="1">
    <source>
        <dbReference type="ARBA" id="ARBA00022723"/>
    </source>
</evidence>
<keyword evidence="6" id="KW-1185">Reference proteome</keyword>
<evidence type="ECO:0000256" key="2">
    <source>
        <dbReference type="ARBA" id="ARBA00022801"/>
    </source>
</evidence>
<evidence type="ECO:0000313" key="6">
    <source>
        <dbReference type="Proteomes" id="UP001225134"/>
    </source>
</evidence>
<dbReference type="NCBIfam" id="TIGR01596">
    <property type="entry name" value="cas3_HD"/>
    <property type="match status" value="1"/>
</dbReference>
<dbReference type="Gene3D" id="1.10.3210.30">
    <property type="match status" value="1"/>
</dbReference>
<dbReference type="InterPro" id="IPR006483">
    <property type="entry name" value="CRISPR-assoc_Cas3_HD"/>
</dbReference>
<dbReference type="InterPro" id="IPR038257">
    <property type="entry name" value="CRISPR-assoc_Cas3_HD_sf"/>
</dbReference>
<keyword evidence="5" id="KW-0540">Nuclease</keyword>
<dbReference type="GO" id="GO:0004519">
    <property type="term" value="F:endonuclease activity"/>
    <property type="evidence" value="ECO:0007669"/>
    <property type="project" value="UniProtKB-KW"/>
</dbReference>
<dbReference type="CDD" id="cd09641">
    <property type="entry name" value="Cas3''_I"/>
    <property type="match status" value="1"/>
</dbReference>
<name>A0ABT7HKK8_9FUSO</name>
<keyword evidence="2" id="KW-0378">Hydrolase</keyword>
<dbReference type="RefSeq" id="WP_285152953.1">
    <property type="nucleotide sequence ID" value="NZ_JASSPP010000005.1"/>
</dbReference>